<dbReference type="EMBL" id="CP015136">
    <property type="protein sequence ID" value="AMY09187.1"/>
    <property type="molecule type" value="Genomic_DNA"/>
</dbReference>
<dbReference type="Gene3D" id="3.10.180.10">
    <property type="entry name" value="2,3-Dihydroxybiphenyl 1,2-Dioxygenase, domain 1"/>
    <property type="match status" value="2"/>
</dbReference>
<feature type="domain" description="VOC" evidence="3">
    <location>
        <begin position="165"/>
        <end position="280"/>
    </location>
</feature>
<evidence type="ECO:0000313" key="4">
    <source>
        <dbReference type="EMBL" id="AMY09187.1"/>
    </source>
</evidence>
<organism evidence="4 5">
    <name type="scientific">Luteitalea pratensis</name>
    <dbReference type="NCBI Taxonomy" id="1855912"/>
    <lineage>
        <taxon>Bacteria</taxon>
        <taxon>Pseudomonadati</taxon>
        <taxon>Acidobacteriota</taxon>
        <taxon>Vicinamibacteria</taxon>
        <taxon>Vicinamibacterales</taxon>
        <taxon>Vicinamibacteraceae</taxon>
        <taxon>Luteitalea</taxon>
    </lineage>
</organism>
<dbReference type="GO" id="GO:0004493">
    <property type="term" value="F:methylmalonyl-CoA epimerase activity"/>
    <property type="evidence" value="ECO:0007669"/>
    <property type="project" value="TreeGrafter"/>
</dbReference>
<dbReference type="CDD" id="cd06587">
    <property type="entry name" value="VOC"/>
    <property type="match status" value="1"/>
</dbReference>
<dbReference type="KEGG" id="abac:LuPra_02400"/>
<dbReference type="InterPro" id="IPR029068">
    <property type="entry name" value="Glyas_Bleomycin-R_OHBP_Dase"/>
</dbReference>
<dbReference type="RefSeq" id="WP_110170953.1">
    <property type="nucleotide sequence ID" value="NZ_CP015136.1"/>
</dbReference>
<dbReference type="GO" id="GO:0016829">
    <property type="term" value="F:lyase activity"/>
    <property type="evidence" value="ECO:0007669"/>
    <property type="project" value="UniProtKB-KW"/>
</dbReference>
<dbReference type="PANTHER" id="PTHR43048:SF5">
    <property type="entry name" value="BLR5325 PROTEIN"/>
    <property type="match status" value="1"/>
</dbReference>
<protein>
    <submittedName>
        <fullName evidence="4">Lactoylglutathione lyase</fullName>
    </submittedName>
</protein>
<accession>A0A143PKW3</accession>
<keyword evidence="2" id="KW-0732">Signal</keyword>
<keyword evidence="1" id="KW-0479">Metal-binding</keyword>
<feature type="signal peptide" evidence="2">
    <location>
        <begin position="1"/>
        <end position="22"/>
    </location>
</feature>
<evidence type="ECO:0000259" key="3">
    <source>
        <dbReference type="PROSITE" id="PS51819"/>
    </source>
</evidence>
<name>A0A143PKW3_LUTPR</name>
<dbReference type="Pfam" id="PF00903">
    <property type="entry name" value="Glyoxalase"/>
    <property type="match status" value="1"/>
</dbReference>
<evidence type="ECO:0000256" key="1">
    <source>
        <dbReference type="ARBA" id="ARBA00022723"/>
    </source>
</evidence>
<dbReference type="AlphaFoldDB" id="A0A143PKW3"/>
<feature type="chain" id="PRO_5007511568" evidence="2">
    <location>
        <begin position="23"/>
        <end position="285"/>
    </location>
</feature>
<dbReference type="Proteomes" id="UP000076079">
    <property type="component" value="Chromosome"/>
</dbReference>
<evidence type="ECO:0000256" key="2">
    <source>
        <dbReference type="SAM" id="SignalP"/>
    </source>
</evidence>
<dbReference type="STRING" id="1855912.LuPra_02400"/>
<keyword evidence="4" id="KW-0456">Lyase</keyword>
<dbReference type="OrthoDB" id="129329at2"/>
<dbReference type="InterPro" id="IPR051785">
    <property type="entry name" value="MMCE/EMCE_epimerase"/>
</dbReference>
<sequence length="285" mass="30276" precursor="true">MRSGSALAFLFVLLLLAAPSSAQLSAAKEGPVVYGHHHVNATSIAAHSTFWVDTLGGVPITIGGRQIVKFPNVLVFLREQAPTGGSIGTTADHLGLAVPDLRPVIDKLKAGGYRMITRDSVPADWAVSDDITRSPAGGRPIAFVLGPDDLKVELVQIADQKAPAMLQHVHFFGPERDEMQAWYVKVFGARAGAPAPGARFLTAALPGVSLNFSASPAPVVGTKGRVVDHVGFEIDDLPTFLKKLDAMGIRPENVRQVPDLGIAIAFITDPWGTLIELTEGLDKIQ</sequence>
<keyword evidence="5" id="KW-1185">Reference proteome</keyword>
<feature type="domain" description="VOC" evidence="3">
    <location>
        <begin position="33"/>
        <end position="157"/>
    </location>
</feature>
<proteinExistence type="predicted"/>
<dbReference type="GO" id="GO:0046491">
    <property type="term" value="P:L-methylmalonyl-CoA metabolic process"/>
    <property type="evidence" value="ECO:0007669"/>
    <property type="project" value="TreeGrafter"/>
</dbReference>
<dbReference type="GO" id="GO:0046872">
    <property type="term" value="F:metal ion binding"/>
    <property type="evidence" value="ECO:0007669"/>
    <property type="project" value="UniProtKB-KW"/>
</dbReference>
<evidence type="ECO:0000313" key="5">
    <source>
        <dbReference type="Proteomes" id="UP000076079"/>
    </source>
</evidence>
<dbReference type="PANTHER" id="PTHR43048">
    <property type="entry name" value="METHYLMALONYL-COA EPIMERASE"/>
    <property type="match status" value="1"/>
</dbReference>
<reference evidence="5" key="2">
    <citation type="submission" date="2016-04" db="EMBL/GenBank/DDBJ databases">
        <title>First Complete Genome Sequence of a Subdivision 6 Acidobacterium.</title>
        <authorList>
            <person name="Huang S."/>
            <person name="Vieira S."/>
            <person name="Bunk B."/>
            <person name="Riedel T."/>
            <person name="Sproeer C."/>
            <person name="Overmann J."/>
        </authorList>
    </citation>
    <scope>NUCLEOTIDE SEQUENCE [LARGE SCALE GENOMIC DNA]</scope>
    <source>
        <strain evidence="5">DSM 100886 HEG_-6_39</strain>
    </source>
</reference>
<dbReference type="PROSITE" id="PS51819">
    <property type="entry name" value="VOC"/>
    <property type="match status" value="2"/>
</dbReference>
<gene>
    <name evidence="4" type="ORF">LuPra_02400</name>
</gene>
<dbReference type="InterPro" id="IPR004360">
    <property type="entry name" value="Glyas_Fos-R_dOase_dom"/>
</dbReference>
<reference evidence="4 5" key="1">
    <citation type="journal article" date="2016" name="Genome Announc.">
        <title>First Complete Genome Sequence of a Subdivision 6 Acidobacterium Strain.</title>
        <authorList>
            <person name="Huang S."/>
            <person name="Vieira S."/>
            <person name="Bunk B."/>
            <person name="Riedel T."/>
            <person name="Sproer C."/>
            <person name="Overmann J."/>
        </authorList>
    </citation>
    <scope>NUCLEOTIDE SEQUENCE [LARGE SCALE GENOMIC DNA]</scope>
    <source>
        <strain evidence="5">DSM 100886 HEG_-6_39</strain>
    </source>
</reference>
<dbReference type="InterPro" id="IPR037523">
    <property type="entry name" value="VOC_core"/>
</dbReference>
<dbReference type="SUPFAM" id="SSF54593">
    <property type="entry name" value="Glyoxalase/Bleomycin resistance protein/Dihydroxybiphenyl dioxygenase"/>
    <property type="match status" value="2"/>
</dbReference>